<sequence>MFQWIAGIKPDVKWYIQLPSETKRHGTPKLPWPKKNYPEVAHFTMQMSPFDRPTFWTEHFLIPKLCDTFGIDVYNPLPITVTPHFNFYLNKLNIELIGDVTYTEEGILLTAAKRYYEELLENLHKGLKFARPITLFGVAGAPAER</sequence>
<proteinExistence type="predicted"/>
<evidence type="ECO:0000313" key="1">
    <source>
        <dbReference type="EMBL" id="GAH94947.1"/>
    </source>
</evidence>
<dbReference type="EMBL" id="BARV01000200">
    <property type="protein sequence ID" value="GAH94947.1"/>
    <property type="molecule type" value="Genomic_DNA"/>
</dbReference>
<name>X1JLL8_9ZZZZ</name>
<gene>
    <name evidence="1" type="ORF">S06H3_00908</name>
</gene>
<accession>X1JLL8</accession>
<dbReference type="AlphaFoldDB" id="X1JLL8"/>
<protein>
    <submittedName>
        <fullName evidence="1">Uncharacterized protein</fullName>
    </submittedName>
</protein>
<reference evidence="1" key="1">
    <citation type="journal article" date="2014" name="Front. Microbiol.">
        <title>High frequency of phylogenetically diverse reductive dehalogenase-homologous genes in deep subseafloor sedimentary metagenomes.</title>
        <authorList>
            <person name="Kawai M."/>
            <person name="Futagami T."/>
            <person name="Toyoda A."/>
            <person name="Takaki Y."/>
            <person name="Nishi S."/>
            <person name="Hori S."/>
            <person name="Arai W."/>
            <person name="Tsubouchi T."/>
            <person name="Morono Y."/>
            <person name="Uchiyama I."/>
            <person name="Ito T."/>
            <person name="Fujiyama A."/>
            <person name="Inagaki F."/>
            <person name="Takami H."/>
        </authorList>
    </citation>
    <scope>NUCLEOTIDE SEQUENCE</scope>
    <source>
        <strain evidence="1">Expedition CK06-06</strain>
    </source>
</reference>
<organism evidence="1">
    <name type="scientific">marine sediment metagenome</name>
    <dbReference type="NCBI Taxonomy" id="412755"/>
    <lineage>
        <taxon>unclassified sequences</taxon>
        <taxon>metagenomes</taxon>
        <taxon>ecological metagenomes</taxon>
    </lineage>
</organism>
<comment type="caution">
    <text evidence="1">The sequence shown here is derived from an EMBL/GenBank/DDBJ whole genome shotgun (WGS) entry which is preliminary data.</text>
</comment>